<gene>
    <name evidence="2" type="ORF">HMPREF1016_01034</name>
</gene>
<protein>
    <submittedName>
        <fullName evidence="2">Uncharacterized protein</fullName>
    </submittedName>
</protein>
<accession>E5WWI6</accession>
<proteinExistence type="predicted"/>
<name>E5WWI6_9BACE</name>
<dbReference type="AlphaFoldDB" id="E5WWI6"/>
<evidence type="ECO:0000313" key="3">
    <source>
        <dbReference type="Proteomes" id="UP000003246"/>
    </source>
</evidence>
<sequence length="64" mass="7413">MVLQQNSKVKFWGWTNPRTTVRIIPSWGQDTIIVKADNRARFEVELQTPPTSKKKLSNRSKDKG</sequence>
<dbReference type="HOGENOM" id="CLU_2858295_0_0_10"/>
<evidence type="ECO:0000313" key="2">
    <source>
        <dbReference type="EMBL" id="EFV31142.1"/>
    </source>
</evidence>
<organism evidence="2 3">
    <name type="scientific">Bacteroides eggerthii 1_2_48FAA</name>
    <dbReference type="NCBI Taxonomy" id="665953"/>
    <lineage>
        <taxon>Bacteria</taxon>
        <taxon>Pseudomonadati</taxon>
        <taxon>Bacteroidota</taxon>
        <taxon>Bacteroidia</taxon>
        <taxon>Bacteroidales</taxon>
        <taxon>Bacteroidaceae</taxon>
        <taxon>Bacteroides</taxon>
    </lineage>
</organism>
<evidence type="ECO:0000256" key="1">
    <source>
        <dbReference type="SAM" id="MobiDB-lite"/>
    </source>
</evidence>
<dbReference type="Proteomes" id="UP000003246">
    <property type="component" value="Unassembled WGS sequence"/>
</dbReference>
<feature type="region of interest" description="Disordered" evidence="1">
    <location>
        <begin position="44"/>
        <end position="64"/>
    </location>
</feature>
<comment type="caution">
    <text evidence="2">The sequence shown here is derived from an EMBL/GenBank/DDBJ whole genome shotgun (WGS) entry which is preliminary data.</text>
</comment>
<dbReference type="EMBL" id="ACWG01000008">
    <property type="protein sequence ID" value="EFV31142.1"/>
    <property type="molecule type" value="Genomic_DNA"/>
</dbReference>
<reference evidence="2 3" key="1">
    <citation type="submission" date="2010-10" db="EMBL/GenBank/DDBJ databases">
        <title>The Genome Sequence of Bacteroides eggerthii strain 1_2_48FAA.</title>
        <authorList>
            <consortium name="The Broad Institute Genome Sequencing Platform"/>
            <person name="Ward D."/>
            <person name="Earl A."/>
            <person name="Feldgarden M."/>
            <person name="Young S.K."/>
            <person name="Gargeya S."/>
            <person name="Zeng Q."/>
            <person name="Alvarado L."/>
            <person name="Berlin A."/>
            <person name="Bochicchio J."/>
            <person name="Chapman S.B."/>
            <person name="Chen Z."/>
            <person name="Freedman E."/>
            <person name="Gellesch M."/>
            <person name="Goldberg J."/>
            <person name="Griggs A."/>
            <person name="Gujja S."/>
            <person name="Heilman E."/>
            <person name="Heiman D."/>
            <person name="Howarth C."/>
            <person name="Mehta T."/>
            <person name="Neiman D."/>
            <person name="Pearson M."/>
            <person name="Roberts A."/>
            <person name="Saif S."/>
            <person name="Shea T."/>
            <person name="Shenoy N."/>
            <person name="Sisk P."/>
            <person name="Stolte C."/>
            <person name="Sykes S."/>
            <person name="White J."/>
            <person name="Yandava C."/>
            <person name="Allen-Vercoe E."/>
            <person name="Ambrose C."/>
            <person name="Strauss J."/>
            <person name="Daigneault M."/>
            <person name="Haas B."/>
            <person name="Nusbaum C."/>
            <person name="Birren B."/>
        </authorList>
    </citation>
    <scope>NUCLEOTIDE SEQUENCE [LARGE SCALE GENOMIC DNA]</scope>
    <source>
        <strain evidence="2 3">1_2_48FAA</strain>
    </source>
</reference>